<proteinExistence type="predicted"/>
<gene>
    <name evidence="1" type="ORF">ACFSKQ_18230</name>
</gene>
<dbReference type="Proteomes" id="UP001597371">
    <property type="component" value="Unassembled WGS sequence"/>
</dbReference>
<name>A0ABW5CSW6_9HYPH</name>
<sequence>MCSLCGVLGCDDHWTSAVARPGVYTQNTDRVSRRREASRRLALANALLSTRRLSLAEWQGRSYVLASPTGRTQIFDALSHLWPEAEAMAGRPFDPLDPEFIEKIEAIR</sequence>
<dbReference type="RefSeq" id="WP_209738058.1">
    <property type="nucleotide sequence ID" value="NZ_CP072611.1"/>
</dbReference>
<evidence type="ECO:0000313" key="2">
    <source>
        <dbReference type="Proteomes" id="UP001597371"/>
    </source>
</evidence>
<accession>A0ABW5CSW6</accession>
<evidence type="ECO:0000313" key="1">
    <source>
        <dbReference type="EMBL" id="MFD2239391.1"/>
    </source>
</evidence>
<protein>
    <submittedName>
        <fullName evidence="1">Uncharacterized protein</fullName>
    </submittedName>
</protein>
<keyword evidence="2" id="KW-1185">Reference proteome</keyword>
<organism evidence="1 2">
    <name type="scientific">Aureimonas populi</name>
    <dbReference type="NCBI Taxonomy" id="1701758"/>
    <lineage>
        <taxon>Bacteria</taxon>
        <taxon>Pseudomonadati</taxon>
        <taxon>Pseudomonadota</taxon>
        <taxon>Alphaproteobacteria</taxon>
        <taxon>Hyphomicrobiales</taxon>
        <taxon>Aurantimonadaceae</taxon>
        <taxon>Aureimonas</taxon>
    </lineage>
</organism>
<dbReference type="EMBL" id="JBHUIJ010000028">
    <property type="protein sequence ID" value="MFD2239391.1"/>
    <property type="molecule type" value="Genomic_DNA"/>
</dbReference>
<reference evidence="2" key="1">
    <citation type="journal article" date="2019" name="Int. J. Syst. Evol. Microbiol.">
        <title>The Global Catalogue of Microorganisms (GCM) 10K type strain sequencing project: providing services to taxonomists for standard genome sequencing and annotation.</title>
        <authorList>
            <consortium name="The Broad Institute Genomics Platform"/>
            <consortium name="The Broad Institute Genome Sequencing Center for Infectious Disease"/>
            <person name="Wu L."/>
            <person name="Ma J."/>
        </authorList>
    </citation>
    <scope>NUCLEOTIDE SEQUENCE [LARGE SCALE GENOMIC DNA]</scope>
    <source>
        <strain evidence="2">ZS-35-S2</strain>
    </source>
</reference>
<comment type="caution">
    <text evidence="1">The sequence shown here is derived from an EMBL/GenBank/DDBJ whole genome shotgun (WGS) entry which is preliminary data.</text>
</comment>